<dbReference type="InterPro" id="IPR023271">
    <property type="entry name" value="Aquaporin-like"/>
</dbReference>
<dbReference type="Gene3D" id="1.20.1080.10">
    <property type="entry name" value="Glycerol uptake facilitator protein"/>
    <property type="match status" value="1"/>
</dbReference>
<keyword evidence="4 6" id="KW-0472">Membrane</keyword>
<proteinExistence type="inferred from homology"/>
<dbReference type="RefSeq" id="WP_123198117.1">
    <property type="nucleotide sequence ID" value="NZ_QICB01000003.1"/>
</dbReference>
<feature type="transmembrane region" description="Helical" evidence="6">
    <location>
        <begin position="167"/>
        <end position="189"/>
    </location>
</feature>
<dbReference type="InterPro" id="IPR000292">
    <property type="entry name" value="For/NO2_transpt"/>
</dbReference>
<evidence type="ECO:0000313" key="8">
    <source>
        <dbReference type="Proteomes" id="UP000267368"/>
    </source>
</evidence>
<comment type="similarity">
    <text evidence="5">Belongs to the FNT transporter (TC 1.A.16) family.</text>
</comment>
<dbReference type="PANTHER" id="PTHR30520">
    <property type="entry name" value="FORMATE TRANSPORTER-RELATED"/>
    <property type="match status" value="1"/>
</dbReference>
<feature type="transmembrane region" description="Helical" evidence="6">
    <location>
        <begin position="120"/>
        <end position="141"/>
    </location>
</feature>
<comment type="caution">
    <text evidence="7">The sequence shown here is derived from an EMBL/GenBank/DDBJ whole genome shotgun (WGS) entry which is preliminary data.</text>
</comment>
<keyword evidence="3 6" id="KW-1133">Transmembrane helix</keyword>
<evidence type="ECO:0000256" key="1">
    <source>
        <dbReference type="ARBA" id="ARBA00004141"/>
    </source>
</evidence>
<dbReference type="OrthoDB" id="9786493at2"/>
<reference evidence="8" key="1">
    <citation type="submission" date="2018-05" db="EMBL/GenBank/DDBJ databases">
        <title>Genome Sequencing of selected type strains of the family Eggerthellaceae.</title>
        <authorList>
            <person name="Danylec N."/>
            <person name="Stoll D.A."/>
            <person name="Doetsch A."/>
            <person name="Huch M."/>
        </authorList>
    </citation>
    <scope>NUCLEOTIDE SEQUENCE [LARGE SCALE GENOMIC DNA]</scope>
    <source>
        <strain evidence="8">DSM 17537</strain>
    </source>
</reference>
<evidence type="ECO:0000256" key="5">
    <source>
        <dbReference type="ARBA" id="ARBA00049660"/>
    </source>
</evidence>
<feature type="transmembrane region" description="Helical" evidence="6">
    <location>
        <begin position="201"/>
        <end position="228"/>
    </location>
</feature>
<dbReference type="Proteomes" id="UP000267368">
    <property type="component" value="Unassembled WGS sequence"/>
</dbReference>
<protein>
    <submittedName>
        <fullName evidence="7">Formate transporter FocA</fullName>
    </submittedName>
</protein>
<dbReference type="GO" id="GO:0015499">
    <property type="term" value="F:formate transmembrane transporter activity"/>
    <property type="evidence" value="ECO:0007669"/>
    <property type="project" value="TreeGrafter"/>
</dbReference>
<keyword evidence="2 6" id="KW-0812">Transmembrane</keyword>
<dbReference type="GO" id="GO:0005886">
    <property type="term" value="C:plasma membrane"/>
    <property type="evidence" value="ECO:0007669"/>
    <property type="project" value="TreeGrafter"/>
</dbReference>
<dbReference type="PROSITE" id="PS01006">
    <property type="entry name" value="FORMATE_NITRITE_TP_2"/>
    <property type="match status" value="1"/>
</dbReference>
<comment type="subcellular location">
    <subcellularLocation>
        <location evidence="1">Membrane</location>
        <topology evidence="1">Multi-pass membrane protein</topology>
    </subcellularLocation>
</comment>
<keyword evidence="8" id="KW-1185">Reference proteome</keyword>
<evidence type="ECO:0000256" key="4">
    <source>
        <dbReference type="ARBA" id="ARBA00023136"/>
    </source>
</evidence>
<evidence type="ECO:0000256" key="3">
    <source>
        <dbReference type="ARBA" id="ARBA00022989"/>
    </source>
</evidence>
<dbReference type="Pfam" id="PF01226">
    <property type="entry name" value="Form_Nir_trans"/>
    <property type="match status" value="1"/>
</dbReference>
<gene>
    <name evidence="7" type="ORF">DMP07_05315</name>
</gene>
<organism evidence="7 8">
    <name type="scientific">Slackia faecicanis</name>
    <dbReference type="NCBI Taxonomy" id="255723"/>
    <lineage>
        <taxon>Bacteria</taxon>
        <taxon>Bacillati</taxon>
        <taxon>Actinomycetota</taxon>
        <taxon>Coriobacteriia</taxon>
        <taxon>Eggerthellales</taxon>
        <taxon>Eggerthellaceae</taxon>
        <taxon>Slackia</taxon>
    </lineage>
</organism>
<feature type="transmembrane region" description="Helical" evidence="6">
    <location>
        <begin position="41"/>
        <end position="64"/>
    </location>
</feature>
<name>A0A3N0AER7_9ACTN</name>
<accession>A0A3N0AER7</accession>
<dbReference type="InterPro" id="IPR024002">
    <property type="entry name" value="For/NO2_transpt_CS"/>
</dbReference>
<dbReference type="PANTHER" id="PTHR30520:SF6">
    <property type="entry name" value="FORMATE_NITRATE FAMILY TRANSPORTER (EUROFUNG)"/>
    <property type="match status" value="1"/>
</dbReference>
<evidence type="ECO:0000256" key="2">
    <source>
        <dbReference type="ARBA" id="ARBA00022692"/>
    </source>
</evidence>
<dbReference type="AlphaFoldDB" id="A0A3N0AER7"/>
<sequence length="281" mass="29351">MAVLDDFEMKAVRPDALAPAEIEAKAEVVAIGKTKTPAAKLLVLSMLAGAFIAFGALYFCVFLGDPSMPFAVQRIVGGLCFSLGLVLVLCCGAELFTGNMLMVCALASKKITAGAMAKNWVLVWLGNLAGALVAVALVYFAHIADMNGGGVGNAMVSVAVSKVTPDWITLFFKGILCNIFVCLAVWIGFATRTVVDKVVGILLPISAFVACGFEHCVANMFFLPMGLLAKGAGFGAQIDASALDLGSVFYNISAATLGNIVGGAIFVGLAYWFVFHAKKES</sequence>
<feature type="transmembrane region" description="Helical" evidence="6">
    <location>
        <begin position="76"/>
        <end position="108"/>
    </location>
</feature>
<dbReference type="EMBL" id="QICB01000003">
    <property type="protein sequence ID" value="RNL19793.1"/>
    <property type="molecule type" value="Genomic_DNA"/>
</dbReference>
<evidence type="ECO:0000313" key="7">
    <source>
        <dbReference type="EMBL" id="RNL19793.1"/>
    </source>
</evidence>
<feature type="transmembrane region" description="Helical" evidence="6">
    <location>
        <begin position="248"/>
        <end position="274"/>
    </location>
</feature>
<evidence type="ECO:0000256" key="6">
    <source>
        <dbReference type="SAM" id="Phobius"/>
    </source>
</evidence>